<evidence type="ECO:0000313" key="2">
    <source>
        <dbReference type="Proteomes" id="UP001177021"/>
    </source>
</evidence>
<accession>A0ACB0IRQ4</accession>
<name>A0ACB0IRQ4_TRIPR</name>
<comment type="caution">
    <text evidence="1">The sequence shown here is derived from an EMBL/GenBank/DDBJ whole genome shotgun (WGS) entry which is preliminary data.</text>
</comment>
<protein>
    <submittedName>
        <fullName evidence="1">Uncharacterized protein</fullName>
    </submittedName>
</protein>
<organism evidence="1 2">
    <name type="scientific">Trifolium pratense</name>
    <name type="common">Red clover</name>
    <dbReference type="NCBI Taxonomy" id="57577"/>
    <lineage>
        <taxon>Eukaryota</taxon>
        <taxon>Viridiplantae</taxon>
        <taxon>Streptophyta</taxon>
        <taxon>Embryophyta</taxon>
        <taxon>Tracheophyta</taxon>
        <taxon>Spermatophyta</taxon>
        <taxon>Magnoliopsida</taxon>
        <taxon>eudicotyledons</taxon>
        <taxon>Gunneridae</taxon>
        <taxon>Pentapetalae</taxon>
        <taxon>rosids</taxon>
        <taxon>fabids</taxon>
        <taxon>Fabales</taxon>
        <taxon>Fabaceae</taxon>
        <taxon>Papilionoideae</taxon>
        <taxon>50 kb inversion clade</taxon>
        <taxon>NPAAA clade</taxon>
        <taxon>Hologalegina</taxon>
        <taxon>IRL clade</taxon>
        <taxon>Trifolieae</taxon>
        <taxon>Trifolium</taxon>
    </lineage>
</organism>
<gene>
    <name evidence="1" type="ORF">MILVUS5_LOCUS5654</name>
</gene>
<dbReference type="Proteomes" id="UP001177021">
    <property type="component" value="Unassembled WGS sequence"/>
</dbReference>
<reference evidence="1" key="1">
    <citation type="submission" date="2023-10" db="EMBL/GenBank/DDBJ databases">
        <authorList>
            <person name="Rodriguez Cubillos JULIANA M."/>
            <person name="De Vega J."/>
        </authorList>
    </citation>
    <scope>NUCLEOTIDE SEQUENCE</scope>
</reference>
<proteinExistence type="predicted"/>
<sequence>MGAKYKLVKICSVEEAEEKMEMGICFICDKPFTVEHQLLHHTNIQMIMKEDEEEIDLDSEGFIEQKQNEGPGVTSTEVYSPKIDGVFVAPINCTTQQTLNLTSTILNQKISYSTPIFSDSMLPGNEDTKKTHVEAKVIVDSNSEMKNIARESSFLTGCNVVPTPSIKEGFTAKPSIDAYSLLQPALQVFDEMSMKKMKATSLNQLATMTAFVPVMVRQLKVLLNFDNLKCFDPDGLLSLSFPPTYFVPFLSRTTPSSECPFSSIPSQTSPTITEFQTMQSSPGQASGWPWVPKIIIIQNRYKIFSEMYQNTVQKFSVGRKGLSDTIFLSFSVDRRKSKSIGKACSHHVEEDAWTLSIPLVKNGNIIHNHSARMQFTHGNNRTLSSVPTPPDQYFRWAKAIFQVFHYNFLSKAYDSDCVWMYYDEITKWLLRWMWIYILNFVETNHYPLEDPNYFIQLFDQMSKYLVVVWDAIFSRCRDLESESVSLDLSKDLQRVDIKLVEYTITNMLHWSSLKFFIYGRLINYADIKRRLFVRLYVVNSLNTKCFNLSGVFVAYGLKKLSAIPPRKIILFCNGLVATRQTHFGMEEPSTFCSNFLQELKKIGQMVEGYSYYVIDYFSDDTQLVFCLYNYIHPFILDIKDSSGNLICMDTNVTSMVCIVTSMVWNAVVQLDVASIFKSTTSHNLETHNLFHVLGLKLFTTKYVAAYSSPERSRLVLNQFAFVAVLHRKMINRGSVRHAKVLSKWKALPLKHGTCDC</sequence>
<evidence type="ECO:0000313" key="1">
    <source>
        <dbReference type="EMBL" id="CAJ2634852.1"/>
    </source>
</evidence>
<keyword evidence="2" id="KW-1185">Reference proteome</keyword>
<dbReference type="EMBL" id="CASHSV030000002">
    <property type="protein sequence ID" value="CAJ2634852.1"/>
    <property type="molecule type" value="Genomic_DNA"/>
</dbReference>